<protein>
    <submittedName>
        <fullName evidence="2">Alpha/beta hydrolase</fullName>
    </submittedName>
</protein>
<proteinExistence type="predicted"/>
<dbReference type="InterPro" id="IPR000801">
    <property type="entry name" value="Esterase-like"/>
</dbReference>
<dbReference type="InterPro" id="IPR029058">
    <property type="entry name" value="AB_hydrolase_fold"/>
</dbReference>
<evidence type="ECO:0000313" key="3">
    <source>
        <dbReference type="Proteomes" id="UP000703674"/>
    </source>
</evidence>
<organism evidence="2 3">
    <name type="scientific">Salinimicrobium oceani</name>
    <dbReference type="NCBI Taxonomy" id="2722702"/>
    <lineage>
        <taxon>Bacteria</taxon>
        <taxon>Pseudomonadati</taxon>
        <taxon>Bacteroidota</taxon>
        <taxon>Flavobacteriia</taxon>
        <taxon>Flavobacteriales</taxon>
        <taxon>Flavobacteriaceae</taxon>
        <taxon>Salinimicrobium</taxon>
    </lineage>
</organism>
<dbReference type="SUPFAM" id="SSF53474">
    <property type="entry name" value="alpha/beta-Hydrolases"/>
    <property type="match status" value="1"/>
</dbReference>
<keyword evidence="2" id="KW-0378">Hydrolase</keyword>
<keyword evidence="1" id="KW-0732">Signal</keyword>
<feature type="signal peptide" evidence="1">
    <location>
        <begin position="1"/>
        <end position="20"/>
    </location>
</feature>
<accession>A0ABX1CY83</accession>
<dbReference type="RefSeq" id="WP_168138334.1">
    <property type="nucleotide sequence ID" value="NZ_JAAVJR010000005.1"/>
</dbReference>
<dbReference type="PANTHER" id="PTHR48098">
    <property type="entry name" value="ENTEROCHELIN ESTERASE-RELATED"/>
    <property type="match status" value="1"/>
</dbReference>
<name>A0ABX1CY83_9FLAO</name>
<dbReference type="Pfam" id="PF00756">
    <property type="entry name" value="Esterase"/>
    <property type="match status" value="1"/>
</dbReference>
<sequence>MPLKNVIFALLFSVSISAAAQSTASANVKTFQLEAPQLDAIRTIRVYLPAGYDSAKERYPVVYMHDAQNLFDTATAFSGEWQVDEFLDAQKGQKVIIVGIDHGNEDRIAELTPFANEKYGGGEGAAYVDFIVNTLKLYIDSNYRSLPESKNTGIMGSSLGGLISFYAGLKHSDTFGRIGVFSPSFWYSEEIFQFVRTSEISPNTRIYFLGGTAEGEAMVPDLLKMKSLLLDKNFPQENLHVKIVEGAEHNEAFWSSEFPEALQWLLHEN</sequence>
<gene>
    <name evidence="2" type="ORF">HC175_09850</name>
</gene>
<dbReference type="InterPro" id="IPR050583">
    <property type="entry name" value="Mycobacterial_A85_antigen"/>
</dbReference>
<feature type="chain" id="PRO_5045185371" evidence="1">
    <location>
        <begin position="21"/>
        <end position="269"/>
    </location>
</feature>
<dbReference type="EMBL" id="JAAVJR010000005">
    <property type="protein sequence ID" value="NJW53223.1"/>
    <property type="molecule type" value="Genomic_DNA"/>
</dbReference>
<reference evidence="2 3" key="1">
    <citation type="submission" date="2020-03" db="EMBL/GenBank/DDBJ databases">
        <title>Salinimicrobium sp. nov, isolated from SCS.</title>
        <authorList>
            <person name="Cao W.R."/>
        </authorList>
    </citation>
    <scope>NUCLEOTIDE SEQUENCE [LARGE SCALE GENOMIC DNA]</scope>
    <source>
        <strain evidence="3">J15B91</strain>
    </source>
</reference>
<dbReference type="Proteomes" id="UP000703674">
    <property type="component" value="Unassembled WGS sequence"/>
</dbReference>
<keyword evidence="3" id="KW-1185">Reference proteome</keyword>
<evidence type="ECO:0000313" key="2">
    <source>
        <dbReference type="EMBL" id="NJW53223.1"/>
    </source>
</evidence>
<dbReference type="Gene3D" id="3.40.50.1820">
    <property type="entry name" value="alpha/beta hydrolase"/>
    <property type="match status" value="1"/>
</dbReference>
<dbReference type="GO" id="GO:0016787">
    <property type="term" value="F:hydrolase activity"/>
    <property type="evidence" value="ECO:0007669"/>
    <property type="project" value="UniProtKB-KW"/>
</dbReference>
<evidence type="ECO:0000256" key="1">
    <source>
        <dbReference type="SAM" id="SignalP"/>
    </source>
</evidence>
<comment type="caution">
    <text evidence="2">The sequence shown here is derived from an EMBL/GenBank/DDBJ whole genome shotgun (WGS) entry which is preliminary data.</text>
</comment>
<dbReference type="PANTHER" id="PTHR48098:SF6">
    <property type="entry name" value="FERRI-BACILLIBACTIN ESTERASE BESA"/>
    <property type="match status" value="1"/>
</dbReference>